<dbReference type="Proteomes" id="UP000248090">
    <property type="component" value="Unassembled WGS sequence"/>
</dbReference>
<evidence type="ECO:0000313" key="2">
    <source>
        <dbReference type="Proteomes" id="UP000248090"/>
    </source>
</evidence>
<reference evidence="1 2" key="1">
    <citation type="submission" date="2015-03" db="EMBL/GenBank/DDBJ databases">
        <authorList>
            <person name="Krishnan R."/>
            <person name="Midha S."/>
            <person name="Patil P.B."/>
            <person name="Rameshkumar N."/>
        </authorList>
    </citation>
    <scope>NUCLEOTIDE SEQUENCE [LARGE SCALE GENOMIC DNA]</scope>
    <source>
        <strain evidence="1 2">L1E11</strain>
    </source>
</reference>
<evidence type="ECO:0000313" key="1">
    <source>
        <dbReference type="EMBL" id="PXF31976.1"/>
    </source>
</evidence>
<gene>
    <name evidence="1" type="ORF">WH50_07165</name>
</gene>
<keyword evidence="2" id="KW-1185">Reference proteome</keyword>
<organism evidence="1 2">
    <name type="scientific">Pokkaliibacter plantistimulans</name>
    <dbReference type="NCBI Taxonomy" id="1635171"/>
    <lineage>
        <taxon>Bacteria</taxon>
        <taxon>Pseudomonadati</taxon>
        <taxon>Pseudomonadota</taxon>
        <taxon>Gammaproteobacteria</taxon>
        <taxon>Oceanospirillales</taxon>
        <taxon>Balneatrichaceae</taxon>
        <taxon>Pokkaliibacter</taxon>
    </lineage>
</organism>
<evidence type="ECO:0008006" key="3">
    <source>
        <dbReference type="Google" id="ProtNLM"/>
    </source>
</evidence>
<dbReference type="EMBL" id="LAPT01000028">
    <property type="protein sequence ID" value="PXF31976.1"/>
    <property type="molecule type" value="Genomic_DNA"/>
</dbReference>
<comment type="caution">
    <text evidence="1">The sequence shown here is derived from an EMBL/GenBank/DDBJ whole genome shotgun (WGS) entry which is preliminary data.</text>
</comment>
<dbReference type="RefSeq" id="WP_110186702.1">
    <property type="nucleotide sequence ID" value="NZ_CP177354.1"/>
</dbReference>
<name>A0ABX5LZ71_9GAMM</name>
<accession>A0ABX5LZ71</accession>
<sequence length="348" mass="39325">MVKKNTIALHSLGKSFVGPILVSYVTAIARKTSDYPFKLFALAREGYYLQQALKAVNIDSTYLLASRTFLFRICIHLPDSWQWSLAGQYEGTVGSFLQDRFGFTQQTLSLIFDETLLEDRFDLSSSSDLQAMEAFLEDNLELLREQTGPSREAYLAYLQHVGFMDSLYTPLLLDLGYSGTIQKLLTLLTAQHTEGFYVIATKPGTSLVAGKEVTMQGCLKEGVKLGDGYLMLDRSMFVECLLTSPNGQFVDIDQLGGTEEMPFTFYYGRETNAQRYFSDLELVMQGALSHVAHCYNHGIVYTAEEVEQLFKPFVTQRNMLPKNSWHLFLADDSISGNDFINPMQFFCL</sequence>
<proteinExistence type="predicted"/>
<protein>
    <recommendedName>
        <fullName evidence="3">HAD family hydrolase</fullName>
    </recommendedName>
</protein>